<dbReference type="Gene3D" id="3.90.850.10">
    <property type="entry name" value="Fumarylacetoacetase-like, C-terminal domain"/>
    <property type="match status" value="1"/>
</dbReference>
<evidence type="ECO:0000259" key="2">
    <source>
        <dbReference type="Pfam" id="PF01557"/>
    </source>
</evidence>
<dbReference type="PANTHER" id="PTHR43211">
    <property type="entry name" value="FUMARYLACETOACETATE HYDROLASE"/>
    <property type="match status" value="1"/>
</dbReference>
<dbReference type="PANTHER" id="PTHR43211:SF1">
    <property type="entry name" value="BLL6422 PROTEIN"/>
    <property type="match status" value="1"/>
</dbReference>
<evidence type="ECO:0000256" key="1">
    <source>
        <dbReference type="SAM" id="MobiDB-lite"/>
    </source>
</evidence>
<evidence type="ECO:0000313" key="4">
    <source>
        <dbReference type="Proteomes" id="UP000440096"/>
    </source>
</evidence>
<protein>
    <recommendedName>
        <fullName evidence="2">Fumarylacetoacetase-like C-terminal domain-containing protein</fullName>
    </recommendedName>
</protein>
<dbReference type="Proteomes" id="UP000440096">
    <property type="component" value="Unassembled WGS sequence"/>
</dbReference>
<feature type="region of interest" description="Disordered" evidence="1">
    <location>
        <begin position="1"/>
        <end position="23"/>
    </location>
</feature>
<dbReference type="GO" id="GO:0003824">
    <property type="term" value="F:catalytic activity"/>
    <property type="evidence" value="ECO:0007669"/>
    <property type="project" value="InterPro"/>
</dbReference>
<reference evidence="3 4" key="1">
    <citation type="submission" date="2019-11" db="EMBL/GenBank/DDBJ databases">
        <title>Draft genome of Amycolatopsis RM579.</title>
        <authorList>
            <person name="Duangmal K."/>
            <person name="Mingma R."/>
        </authorList>
    </citation>
    <scope>NUCLEOTIDE SEQUENCE [LARGE SCALE GENOMIC DNA]</scope>
    <source>
        <strain evidence="3 4">RM579</strain>
    </source>
</reference>
<dbReference type="Pfam" id="PF01557">
    <property type="entry name" value="FAA_hydrolase"/>
    <property type="match status" value="1"/>
</dbReference>
<dbReference type="EMBL" id="WMBA01000067">
    <property type="protein sequence ID" value="MTD58422.1"/>
    <property type="molecule type" value="Genomic_DNA"/>
</dbReference>
<dbReference type="InterPro" id="IPR036663">
    <property type="entry name" value="Fumarylacetoacetase_C_sf"/>
</dbReference>
<dbReference type="SUPFAM" id="SSF56529">
    <property type="entry name" value="FAH"/>
    <property type="match status" value="1"/>
</dbReference>
<dbReference type="InterPro" id="IPR011234">
    <property type="entry name" value="Fumarylacetoacetase-like_C"/>
</dbReference>
<name>A0A6N7Z9L7_9PSEU</name>
<feature type="domain" description="Fumarylacetoacetase-like C-terminal" evidence="2">
    <location>
        <begin position="23"/>
        <end position="78"/>
    </location>
</feature>
<sequence length="127" mass="14097">MVPDPGPLQGQRRRDLRSGRHRPWPAYTDKLDYELEVCAVIGASGRRIAATDASRHIVGYTLYNDWSARDIQSREMSIGIGRVRPAHLPPPGASGRRSVVQRHTRNDALLLRGAHRVDQPGADAATR</sequence>
<evidence type="ECO:0000313" key="3">
    <source>
        <dbReference type="EMBL" id="MTD58422.1"/>
    </source>
</evidence>
<dbReference type="AlphaFoldDB" id="A0A6N7Z9L7"/>
<accession>A0A6N7Z9L7</accession>
<comment type="caution">
    <text evidence="3">The sequence shown here is derived from an EMBL/GenBank/DDBJ whole genome shotgun (WGS) entry which is preliminary data.</text>
</comment>
<proteinExistence type="predicted"/>
<organism evidence="3 4">
    <name type="scientific">Amycolatopsis pithecellobii</name>
    <dbReference type="NCBI Taxonomy" id="664692"/>
    <lineage>
        <taxon>Bacteria</taxon>
        <taxon>Bacillati</taxon>
        <taxon>Actinomycetota</taxon>
        <taxon>Actinomycetes</taxon>
        <taxon>Pseudonocardiales</taxon>
        <taxon>Pseudonocardiaceae</taxon>
        <taxon>Amycolatopsis</taxon>
    </lineage>
</organism>
<keyword evidence="4" id="KW-1185">Reference proteome</keyword>
<gene>
    <name evidence="3" type="ORF">GKO32_31235</name>
</gene>
<dbReference type="OrthoDB" id="2273115at2"/>